<dbReference type="Proteomes" id="UP000553980">
    <property type="component" value="Unassembled WGS sequence"/>
</dbReference>
<gene>
    <name evidence="2" type="ORF">FIB18_16575</name>
    <name evidence="1" type="ORF">GGQ79_003733</name>
</gene>
<comment type="caution">
    <text evidence="2">The sequence shown here is derived from an EMBL/GenBank/DDBJ whole genome shotgun (WGS) entry which is preliminary data.</text>
</comment>
<proteinExistence type="predicted"/>
<reference evidence="2" key="2">
    <citation type="submission" date="2019-06" db="EMBL/GenBank/DDBJ databases">
        <authorList>
            <person name="Hu M."/>
        </authorList>
    </citation>
    <scope>NUCLEOTIDE SEQUENCE</scope>
    <source>
        <strain evidence="2">08RB2639</strain>
    </source>
</reference>
<dbReference type="EMBL" id="VEWK01000009">
    <property type="protein sequence ID" value="TNV10583.1"/>
    <property type="molecule type" value="Genomic_DNA"/>
</dbReference>
<reference evidence="1 4" key="3">
    <citation type="submission" date="2020-08" db="EMBL/GenBank/DDBJ databases">
        <title>Genomic Encyclopedia of Type Strains, Phase IV (KMG-IV): sequencing the most valuable type-strain genomes for metagenomic binning, comparative biology and taxonomic classification.</title>
        <authorList>
            <person name="Goeker M."/>
        </authorList>
    </citation>
    <scope>NUCLEOTIDE SEQUENCE [LARGE SCALE GENOMIC DNA]</scope>
    <source>
        <strain evidence="1 4">DSM 23868</strain>
    </source>
</reference>
<accession>A0A5C5CGU9</accession>
<evidence type="ECO:0000313" key="4">
    <source>
        <dbReference type="Proteomes" id="UP000553980"/>
    </source>
</evidence>
<dbReference type="AlphaFoldDB" id="A0A5C5CGU9"/>
<sequence>MKLLIIEETILSSGEITAVLVNLLGSAPGLEYCAHNNHRPLLSVAGQIFRPDKYSFCFQHCWAFSHGYVPQILDLRGK</sequence>
<reference evidence="2 3" key="1">
    <citation type="journal article" date="2011" name="Int. J. Syst. Evol. Microbiol.">
        <title>Ochrobactrum pecoris sp. nov., isolated from farm animals.</title>
        <authorList>
            <person name="Kampfer P."/>
            <person name="Huber B."/>
            <person name="Busse H.J."/>
            <person name="Scholz H.C."/>
            <person name="Tomaso H."/>
            <person name="Hotzel H."/>
            <person name="Melzer F."/>
        </authorList>
    </citation>
    <scope>NUCLEOTIDE SEQUENCE [LARGE SCALE GENOMIC DNA]</scope>
    <source>
        <strain evidence="2 3">08RB2639</strain>
    </source>
</reference>
<dbReference type="OrthoDB" id="9893926at2"/>
<keyword evidence="4" id="KW-1185">Reference proteome</keyword>
<protein>
    <submittedName>
        <fullName evidence="2">Uncharacterized protein</fullName>
    </submittedName>
</protein>
<evidence type="ECO:0000313" key="3">
    <source>
        <dbReference type="Proteomes" id="UP000313390"/>
    </source>
</evidence>
<evidence type="ECO:0000313" key="2">
    <source>
        <dbReference type="EMBL" id="TNV10583.1"/>
    </source>
</evidence>
<evidence type="ECO:0000313" key="1">
    <source>
        <dbReference type="EMBL" id="MBB4095190.1"/>
    </source>
</evidence>
<organism evidence="2 3">
    <name type="scientific">Brucella pecoris</name>
    <dbReference type="NCBI Taxonomy" id="867683"/>
    <lineage>
        <taxon>Bacteria</taxon>
        <taxon>Pseudomonadati</taxon>
        <taxon>Pseudomonadota</taxon>
        <taxon>Alphaproteobacteria</taxon>
        <taxon>Hyphomicrobiales</taxon>
        <taxon>Brucellaceae</taxon>
        <taxon>Brucella/Ochrobactrum group</taxon>
        <taxon>Brucella</taxon>
    </lineage>
</organism>
<dbReference type="EMBL" id="JACIEX010000009">
    <property type="protein sequence ID" value="MBB4095190.1"/>
    <property type="molecule type" value="Genomic_DNA"/>
</dbReference>
<dbReference type="RefSeq" id="WP_140021758.1">
    <property type="nucleotide sequence ID" value="NZ_JACIEX010000009.1"/>
</dbReference>
<dbReference type="Proteomes" id="UP000313390">
    <property type="component" value="Unassembled WGS sequence"/>
</dbReference>
<name>A0A5C5CGU9_9HYPH</name>